<evidence type="ECO:0000313" key="16">
    <source>
        <dbReference type="Proteomes" id="UP000243459"/>
    </source>
</evidence>
<sequence>MCASLLTIATQFMVISIIIASIILFIGIGVLVLLHICIVGKAFRRSLNTISQGDELKNEGNNGLSPDDLEKLPCYDFDGEEKDCAVCLESFRNGEKCMLLPMCRHSFHAQCVDYWLMKTPTLVVIC</sequence>
<keyword evidence="6 12" id="KW-0863">Zinc-finger</keyword>
<dbReference type="InterPro" id="IPR013083">
    <property type="entry name" value="Znf_RING/FYVE/PHD"/>
</dbReference>
<evidence type="ECO:0000256" key="13">
    <source>
        <dbReference type="SAM" id="Phobius"/>
    </source>
</evidence>
<evidence type="ECO:0000313" key="15">
    <source>
        <dbReference type="EMBL" id="ONK77295.1"/>
    </source>
</evidence>
<keyword evidence="8" id="KW-0862">Zinc</keyword>
<name>A0A5P1FFZ5_ASPOF</name>
<dbReference type="OMA" id="RRYENDQ"/>
<reference evidence="16" key="1">
    <citation type="journal article" date="2017" name="Nat. Commun.">
        <title>The asparagus genome sheds light on the origin and evolution of a young Y chromosome.</title>
        <authorList>
            <person name="Harkess A."/>
            <person name="Zhou J."/>
            <person name="Xu C."/>
            <person name="Bowers J.E."/>
            <person name="Van der Hulst R."/>
            <person name="Ayyampalayam S."/>
            <person name="Mercati F."/>
            <person name="Riccardi P."/>
            <person name="McKain M.R."/>
            <person name="Kakrana A."/>
            <person name="Tang H."/>
            <person name="Ray J."/>
            <person name="Groenendijk J."/>
            <person name="Arikit S."/>
            <person name="Mathioni S.M."/>
            <person name="Nakano M."/>
            <person name="Shan H."/>
            <person name="Telgmann-Rauber A."/>
            <person name="Kanno A."/>
            <person name="Yue Z."/>
            <person name="Chen H."/>
            <person name="Li W."/>
            <person name="Chen Y."/>
            <person name="Xu X."/>
            <person name="Zhang Y."/>
            <person name="Luo S."/>
            <person name="Chen H."/>
            <person name="Gao J."/>
            <person name="Mao Z."/>
            <person name="Pires J.C."/>
            <person name="Luo M."/>
            <person name="Kudrna D."/>
            <person name="Wing R.A."/>
            <person name="Meyers B.C."/>
            <person name="Yi K."/>
            <person name="Kong H."/>
            <person name="Lavrijsen P."/>
            <person name="Sunseri F."/>
            <person name="Falavigna A."/>
            <person name="Ye Y."/>
            <person name="Leebens-Mack J.H."/>
            <person name="Chen G."/>
        </authorList>
    </citation>
    <scope>NUCLEOTIDE SEQUENCE [LARGE SCALE GENOMIC DNA]</scope>
    <source>
        <strain evidence="16">cv. DH0086</strain>
    </source>
</reference>
<evidence type="ECO:0000256" key="9">
    <source>
        <dbReference type="ARBA" id="ARBA00022989"/>
    </source>
</evidence>
<evidence type="ECO:0000256" key="6">
    <source>
        <dbReference type="ARBA" id="ARBA00022771"/>
    </source>
</evidence>
<dbReference type="GO" id="GO:0008270">
    <property type="term" value="F:zinc ion binding"/>
    <property type="evidence" value="ECO:0007669"/>
    <property type="project" value="UniProtKB-KW"/>
</dbReference>
<dbReference type="Gene3D" id="3.30.40.10">
    <property type="entry name" value="Zinc/RING finger domain, C3HC4 (zinc finger)"/>
    <property type="match status" value="1"/>
</dbReference>
<comment type="subcellular location">
    <subcellularLocation>
        <location evidence="1">Membrane</location>
        <topology evidence="1">Single-pass membrane protein</topology>
    </subcellularLocation>
</comment>
<dbReference type="Gramene" id="ONK77295">
    <property type="protein sequence ID" value="ONK77295"/>
    <property type="gene ID" value="A4U43_C02F5070"/>
</dbReference>
<dbReference type="GO" id="GO:0016740">
    <property type="term" value="F:transferase activity"/>
    <property type="evidence" value="ECO:0007669"/>
    <property type="project" value="UniProtKB-KW"/>
</dbReference>
<evidence type="ECO:0000259" key="14">
    <source>
        <dbReference type="PROSITE" id="PS50089"/>
    </source>
</evidence>
<keyword evidence="5" id="KW-0479">Metal-binding</keyword>
<dbReference type="PANTHER" id="PTHR45768">
    <property type="entry name" value="E3 UBIQUITIN-PROTEIN LIGASE RNF13-LIKE"/>
    <property type="match status" value="1"/>
</dbReference>
<protein>
    <recommendedName>
        <fullName evidence="14">RING-type domain-containing protein</fullName>
    </recommendedName>
</protein>
<gene>
    <name evidence="15" type="ORF">A4U43_C02F5070</name>
</gene>
<dbReference type="Proteomes" id="UP000243459">
    <property type="component" value="Chromosome 2"/>
</dbReference>
<dbReference type="PANTHER" id="PTHR45768:SF61">
    <property type="entry name" value="RING-H2 FINGER PROTEIN ATL18"/>
    <property type="match status" value="1"/>
</dbReference>
<keyword evidence="9 13" id="KW-1133">Transmembrane helix</keyword>
<accession>A0A5P1FFZ5</accession>
<dbReference type="AlphaFoldDB" id="A0A5P1FFZ5"/>
<evidence type="ECO:0000256" key="5">
    <source>
        <dbReference type="ARBA" id="ARBA00022723"/>
    </source>
</evidence>
<dbReference type="EMBL" id="CM007382">
    <property type="protein sequence ID" value="ONK77295.1"/>
    <property type="molecule type" value="Genomic_DNA"/>
</dbReference>
<dbReference type="SUPFAM" id="SSF57850">
    <property type="entry name" value="RING/U-box"/>
    <property type="match status" value="1"/>
</dbReference>
<evidence type="ECO:0000256" key="3">
    <source>
        <dbReference type="ARBA" id="ARBA00022679"/>
    </source>
</evidence>
<keyword evidence="16" id="KW-1185">Reference proteome</keyword>
<organism evidence="15 16">
    <name type="scientific">Asparagus officinalis</name>
    <name type="common">Garden asparagus</name>
    <dbReference type="NCBI Taxonomy" id="4686"/>
    <lineage>
        <taxon>Eukaryota</taxon>
        <taxon>Viridiplantae</taxon>
        <taxon>Streptophyta</taxon>
        <taxon>Embryophyta</taxon>
        <taxon>Tracheophyta</taxon>
        <taxon>Spermatophyta</taxon>
        <taxon>Magnoliopsida</taxon>
        <taxon>Liliopsida</taxon>
        <taxon>Asparagales</taxon>
        <taxon>Asparagaceae</taxon>
        <taxon>Asparagoideae</taxon>
        <taxon>Asparagus</taxon>
    </lineage>
</organism>
<keyword evidence="10 13" id="KW-0472">Membrane</keyword>
<evidence type="ECO:0000256" key="2">
    <source>
        <dbReference type="ARBA" id="ARBA00004906"/>
    </source>
</evidence>
<evidence type="ECO:0000256" key="7">
    <source>
        <dbReference type="ARBA" id="ARBA00022786"/>
    </source>
</evidence>
<evidence type="ECO:0000256" key="10">
    <source>
        <dbReference type="ARBA" id="ARBA00023136"/>
    </source>
</evidence>
<feature type="domain" description="RING-type" evidence="14">
    <location>
        <begin position="84"/>
        <end position="126"/>
    </location>
</feature>
<keyword evidence="7" id="KW-0833">Ubl conjugation pathway</keyword>
<dbReference type="InterPro" id="IPR001841">
    <property type="entry name" value="Znf_RING"/>
</dbReference>
<dbReference type="GO" id="GO:0016020">
    <property type="term" value="C:membrane"/>
    <property type="evidence" value="ECO:0007669"/>
    <property type="project" value="UniProtKB-SubCell"/>
</dbReference>
<evidence type="ECO:0000256" key="4">
    <source>
        <dbReference type="ARBA" id="ARBA00022692"/>
    </source>
</evidence>
<keyword evidence="3" id="KW-0808">Transferase</keyword>
<proteinExistence type="inferred from homology"/>
<evidence type="ECO:0000256" key="11">
    <source>
        <dbReference type="ARBA" id="ARBA00024209"/>
    </source>
</evidence>
<dbReference type="Pfam" id="PF17123">
    <property type="entry name" value="zf-RING_11"/>
    <property type="match status" value="1"/>
</dbReference>
<evidence type="ECO:0000256" key="8">
    <source>
        <dbReference type="ARBA" id="ARBA00022833"/>
    </source>
</evidence>
<comment type="pathway">
    <text evidence="2">Protein modification; protein ubiquitination.</text>
</comment>
<comment type="similarity">
    <text evidence="11">Belongs to the RING-type zinc finger family. ATL subfamily.</text>
</comment>
<evidence type="ECO:0000256" key="12">
    <source>
        <dbReference type="PROSITE-ProRule" id="PRU00175"/>
    </source>
</evidence>
<evidence type="ECO:0000256" key="1">
    <source>
        <dbReference type="ARBA" id="ARBA00004167"/>
    </source>
</evidence>
<keyword evidence="4 13" id="KW-0812">Transmembrane</keyword>
<feature type="transmembrane region" description="Helical" evidence="13">
    <location>
        <begin position="12"/>
        <end position="38"/>
    </location>
</feature>
<dbReference type="PROSITE" id="PS50089">
    <property type="entry name" value="ZF_RING_2"/>
    <property type="match status" value="1"/>
</dbReference>